<dbReference type="EMBL" id="JABCAG010000129">
    <property type="protein sequence ID" value="NMP59901.1"/>
    <property type="molecule type" value="Genomic_DNA"/>
</dbReference>
<feature type="non-terminal residue" evidence="1">
    <location>
        <position position="1"/>
    </location>
</feature>
<accession>A0A848N1J5</accession>
<evidence type="ECO:0000313" key="1">
    <source>
        <dbReference type="EMBL" id="NMP59901.1"/>
    </source>
</evidence>
<reference evidence="1 2" key="1">
    <citation type="submission" date="2020-04" db="EMBL/GenBank/DDBJ databases">
        <authorList>
            <person name="Abaymova A."/>
            <person name="Teymurazov M."/>
            <person name="Tazyna O."/>
            <person name="Chatushin Y."/>
            <person name="Svetoch E."/>
            <person name="Pereligyn V."/>
            <person name="Pohylenko V."/>
            <person name="Platonov M."/>
            <person name="Kartsev N."/>
            <person name="Skryabin Y."/>
            <person name="Sizova A."/>
            <person name="Solomentsev V."/>
            <person name="Kislichkina A."/>
            <person name="Bogun A."/>
        </authorList>
    </citation>
    <scope>NUCLEOTIDE SEQUENCE [LARGE SCALE GENOMIC DNA]</scope>
    <source>
        <strain evidence="2">SCPM-O-B-8398 (E28)</strain>
    </source>
</reference>
<protein>
    <recommendedName>
        <fullName evidence="3">WxL domain-containing protein</fullName>
    </recommendedName>
</protein>
<feature type="non-terminal residue" evidence="1">
    <location>
        <position position="589"/>
    </location>
</feature>
<dbReference type="InterPro" id="IPR012332">
    <property type="entry name" value="Autotransporter_pectin_lyase_C"/>
</dbReference>
<evidence type="ECO:0008006" key="3">
    <source>
        <dbReference type="Google" id="ProtNLM"/>
    </source>
</evidence>
<sequence>GFYFQLAEVSEPMIFRIEDATVTKANDTPLVNATTEVSRNWTLEIEDLAEVNANTMRLASIPEGMVHFTGGTSNFTRTSSAQTFIEAKEVKASNQAKVTISRGNATIFLAAATVSEPKLTIENGATVVITTTSGVANTIDFRGENAEISLQSGGDITINTVGTTTAPTDIRNNTIAMTGAGPKITVRDKSNLTTTSTAAKRGLHLSGNNPQVIVNDSKLSVTSATQSAMNLLGNNPQVMVDNSELSVTSTTQSAVNLSGDDPTFSVTNSHTDIRSATGATLALTGVSPKVNYVGSTGSLTSTTGQRLNLIGANPQLSLEQTQLSMSATTGRGVYLEGATPQVLLNESSIEMTDTGASQGMILEGTDALLSLKKNSTFTVSGGGTGTLENIQVGNNNARPKIDLEGGSKLGLTTTSGTGAGSATINNGVHLRGNEPELNITDGASISIDITSGNRRGIALTGNNSTTLVDSSDVSLNLGGSGVGYAATGTTNKLAISKSQWESNGSSGHNIHMVGDNSTVLLDNSDAVFEAASSGRNIWLAGADSVLAIENGAQVNATSDNANSITIHGARALLQMSGSESKMEVVSNVS</sequence>
<comment type="caution">
    <text evidence="1">The sequence shown here is derived from an EMBL/GenBank/DDBJ whole genome shotgun (WGS) entry which is preliminary data.</text>
</comment>
<dbReference type="RefSeq" id="WP_169059320.1">
    <property type="nucleotide sequence ID" value="NZ_JABCAG010000129.1"/>
</dbReference>
<proteinExistence type="predicted"/>
<gene>
    <name evidence="1" type="ORF">HI921_15885</name>
</gene>
<dbReference type="Gene3D" id="2.160.20.20">
    <property type="match status" value="1"/>
</dbReference>
<organism evidence="1 2">
    <name type="scientific">Enterococcus mundtii</name>
    <dbReference type="NCBI Taxonomy" id="53346"/>
    <lineage>
        <taxon>Bacteria</taxon>
        <taxon>Bacillati</taxon>
        <taxon>Bacillota</taxon>
        <taxon>Bacilli</taxon>
        <taxon>Lactobacillales</taxon>
        <taxon>Enterococcaceae</taxon>
        <taxon>Enterococcus</taxon>
    </lineage>
</organism>
<name>A0A848N1J5_ENTMU</name>
<evidence type="ECO:0000313" key="2">
    <source>
        <dbReference type="Proteomes" id="UP000557857"/>
    </source>
</evidence>
<dbReference type="AlphaFoldDB" id="A0A848N1J5"/>
<dbReference type="Proteomes" id="UP000557857">
    <property type="component" value="Unassembled WGS sequence"/>
</dbReference>